<dbReference type="InterPro" id="IPR004843">
    <property type="entry name" value="Calcineurin-like_PHP"/>
</dbReference>
<dbReference type="AlphaFoldDB" id="A0A5S9IJC5"/>
<dbReference type="Gene3D" id="3.60.21.10">
    <property type="match status" value="1"/>
</dbReference>
<reference evidence="2 3" key="1">
    <citation type="submission" date="2019-08" db="EMBL/GenBank/DDBJ databases">
        <title>Complete genome sequence of Candidatus Uab amorphum.</title>
        <authorList>
            <person name="Shiratori T."/>
            <person name="Suzuki S."/>
            <person name="Kakizawa Y."/>
            <person name="Ishida K."/>
        </authorList>
    </citation>
    <scope>NUCLEOTIDE SEQUENCE [LARGE SCALE GENOMIC DNA]</scope>
    <source>
        <strain evidence="2 3">SRT547</strain>
    </source>
</reference>
<sequence>MKFEVKKREKIEVPCVLDAKLNPVKGKDFIEYVEVIADISHPVVITSDLHHNAVELVDVIAEKVQRAQDFIFLSAGDMAGTGILGSNGDPTRAMERASSHFKKVFFVNGNHDEVSDILQGKRNTDGSHCHVHNRVQTIDELGVIAGVDGIISRKKLLHRMPKKDYVRILQSVVASSPEWLLTHEIPQIPEIINKSSGDFDLREIVKKSEVRFHIFGHRSFKNFYGTLGKTTFINVDSRVVCMRRE</sequence>
<protein>
    <recommendedName>
        <fullName evidence="1">Calcineurin-like phosphoesterase domain-containing protein</fullName>
    </recommendedName>
</protein>
<feature type="domain" description="Calcineurin-like phosphoesterase" evidence="1">
    <location>
        <begin position="42"/>
        <end position="217"/>
    </location>
</feature>
<dbReference type="Proteomes" id="UP000326354">
    <property type="component" value="Chromosome"/>
</dbReference>
<keyword evidence="3" id="KW-1185">Reference proteome</keyword>
<dbReference type="SUPFAM" id="SSF56300">
    <property type="entry name" value="Metallo-dependent phosphatases"/>
    <property type="match status" value="1"/>
</dbReference>
<evidence type="ECO:0000259" key="1">
    <source>
        <dbReference type="Pfam" id="PF00149"/>
    </source>
</evidence>
<proteinExistence type="predicted"/>
<gene>
    <name evidence="2" type="ORF">UABAM_01292</name>
</gene>
<dbReference type="KEGG" id="uam:UABAM_01292"/>
<dbReference type="EMBL" id="AP019860">
    <property type="protein sequence ID" value="BBM82949.1"/>
    <property type="molecule type" value="Genomic_DNA"/>
</dbReference>
<accession>A0A5S9IJC5</accession>
<dbReference type="Pfam" id="PF00149">
    <property type="entry name" value="Metallophos"/>
    <property type="match status" value="1"/>
</dbReference>
<evidence type="ECO:0000313" key="3">
    <source>
        <dbReference type="Proteomes" id="UP000326354"/>
    </source>
</evidence>
<dbReference type="RefSeq" id="WP_229759411.1">
    <property type="nucleotide sequence ID" value="NZ_AP019860.1"/>
</dbReference>
<dbReference type="InterPro" id="IPR029052">
    <property type="entry name" value="Metallo-depent_PP-like"/>
</dbReference>
<organism evidence="2 3">
    <name type="scientific">Uabimicrobium amorphum</name>
    <dbReference type="NCBI Taxonomy" id="2596890"/>
    <lineage>
        <taxon>Bacteria</taxon>
        <taxon>Pseudomonadati</taxon>
        <taxon>Planctomycetota</taxon>
        <taxon>Candidatus Uabimicrobiia</taxon>
        <taxon>Candidatus Uabimicrobiales</taxon>
        <taxon>Candidatus Uabimicrobiaceae</taxon>
        <taxon>Candidatus Uabimicrobium</taxon>
    </lineage>
</organism>
<dbReference type="GO" id="GO:0016787">
    <property type="term" value="F:hydrolase activity"/>
    <property type="evidence" value="ECO:0007669"/>
    <property type="project" value="InterPro"/>
</dbReference>
<name>A0A5S9IJC5_UABAM</name>
<evidence type="ECO:0000313" key="2">
    <source>
        <dbReference type="EMBL" id="BBM82949.1"/>
    </source>
</evidence>